<name>A0A232F013_9HYME</name>
<protein>
    <recommendedName>
        <fullName evidence="2">NIF3-like protein 1</fullName>
    </recommendedName>
</protein>
<dbReference type="InterPro" id="IPR019775">
    <property type="entry name" value="WD40_repeat_CS"/>
</dbReference>
<feature type="repeat" description="WD" evidence="7">
    <location>
        <begin position="191"/>
        <end position="223"/>
    </location>
</feature>
<evidence type="ECO:0000313" key="9">
    <source>
        <dbReference type="Proteomes" id="UP000215335"/>
    </source>
</evidence>
<evidence type="ECO:0000256" key="5">
    <source>
        <dbReference type="ARBA" id="ARBA00060126"/>
    </source>
</evidence>
<dbReference type="Gene3D" id="2.130.10.10">
    <property type="entry name" value="YVTN repeat-like/Quinoprotein amine dehydrogenase"/>
    <property type="match status" value="1"/>
</dbReference>
<dbReference type="InterPro" id="IPR001680">
    <property type="entry name" value="WD40_rpt"/>
</dbReference>
<dbReference type="Pfam" id="PF00400">
    <property type="entry name" value="WD40"/>
    <property type="match status" value="6"/>
</dbReference>
<proteinExistence type="inferred from homology"/>
<dbReference type="GO" id="GO:0097361">
    <property type="term" value="C:cytosolic [4Fe-4S] assembly targeting complex"/>
    <property type="evidence" value="ECO:0007669"/>
    <property type="project" value="InterPro"/>
</dbReference>
<dbReference type="PROSITE" id="PS00678">
    <property type="entry name" value="WD_REPEATS_1"/>
    <property type="match status" value="1"/>
</dbReference>
<evidence type="ECO:0000256" key="7">
    <source>
        <dbReference type="PROSITE-ProRule" id="PRU00221"/>
    </source>
</evidence>
<dbReference type="AlphaFoldDB" id="A0A232F013"/>
<dbReference type="CDD" id="cd00200">
    <property type="entry name" value="WD40"/>
    <property type="match status" value="1"/>
</dbReference>
<evidence type="ECO:0000256" key="1">
    <source>
        <dbReference type="ARBA" id="ARBA00006964"/>
    </source>
</evidence>
<comment type="similarity">
    <text evidence="1">Belongs to the GTP cyclohydrolase I type 2/NIF3 family.</text>
</comment>
<dbReference type="SUPFAM" id="SSF50978">
    <property type="entry name" value="WD40 repeat-like"/>
    <property type="match status" value="1"/>
</dbReference>
<gene>
    <name evidence="8" type="ORF">TSAR_007269</name>
</gene>
<dbReference type="PANTHER" id="PTHR19920:SF0">
    <property type="entry name" value="CYTOSOLIC IRON-SULFUR PROTEIN ASSEMBLY PROTEIN CIAO1-RELATED"/>
    <property type="match status" value="1"/>
</dbReference>
<dbReference type="GO" id="GO:0016226">
    <property type="term" value="P:iron-sulfur cluster assembly"/>
    <property type="evidence" value="ECO:0007669"/>
    <property type="project" value="InterPro"/>
</dbReference>
<dbReference type="SUPFAM" id="SSF102705">
    <property type="entry name" value="NIF3 (NGG1p interacting factor 3)-like"/>
    <property type="match status" value="1"/>
</dbReference>
<dbReference type="OrthoDB" id="284782at2759"/>
<dbReference type="InterPro" id="IPR036069">
    <property type="entry name" value="DUF34/NIF3_sf"/>
</dbReference>
<feature type="binding site" evidence="6">
    <location>
        <position position="577"/>
    </location>
    <ligand>
        <name>a divalent metal cation</name>
        <dbReference type="ChEBI" id="CHEBI:60240"/>
        <label>1</label>
    </ligand>
</feature>
<dbReference type="STRING" id="543379.A0A232F013"/>
<keyword evidence="6" id="KW-0479">Metal-binding</keyword>
<evidence type="ECO:0000256" key="4">
    <source>
        <dbReference type="ARBA" id="ARBA00022737"/>
    </source>
</evidence>
<feature type="binding site" evidence="6">
    <location>
        <position position="420"/>
    </location>
    <ligand>
        <name>a divalent metal cation</name>
        <dbReference type="ChEBI" id="CHEBI:60240"/>
        <label>1</label>
    </ligand>
</feature>
<dbReference type="Pfam" id="PF01784">
    <property type="entry name" value="DUF34_NIF3"/>
    <property type="match status" value="1"/>
</dbReference>
<feature type="repeat" description="WD" evidence="7">
    <location>
        <begin position="12"/>
        <end position="43"/>
    </location>
</feature>
<feature type="repeat" description="WD" evidence="7">
    <location>
        <begin position="101"/>
        <end position="142"/>
    </location>
</feature>
<feature type="binding site" evidence="6">
    <location>
        <position position="581"/>
    </location>
    <ligand>
        <name>a divalent metal cation</name>
        <dbReference type="ChEBI" id="CHEBI:60240"/>
        <label>1</label>
    </ligand>
</feature>
<accession>A0A232F013</accession>
<dbReference type="GO" id="GO:0046872">
    <property type="term" value="F:metal ion binding"/>
    <property type="evidence" value="ECO:0007669"/>
    <property type="project" value="UniProtKB-KW"/>
</dbReference>
<keyword evidence="9" id="KW-1185">Reference proteome</keyword>
<evidence type="ECO:0000313" key="8">
    <source>
        <dbReference type="EMBL" id="OXU23758.1"/>
    </source>
</evidence>
<dbReference type="InterPro" id="IPR015943">
    <property type="entry name" value="WD40/YVTN_repeat-like_dom_sf"/>
</dbReference>
<dbReference type="InterPro" id="IPR020472">
    <property type="entry name" value="WD40_PAC1"/>
</dbReference>
<feature type="repeat" description="WD" evidence="7">
    <location>
        <begin position="57"/>
        <end position="98"/>
    </location>
</feature>
<keyword evidence="3 7" id="KW-0853">WD repeat</keyword>
<evidence type="ECO:0000256" key="6">
    <source>
        <dbReference type="PIRSR" id="PIRSR602678-1"/>
    </source>
</evidence>
<reference evidence="8 9" key="1">
    <citation type="journal article" date="2017" name="Curr. Biol.">
        <title>The Evolution of Venom by Co-option of Single-Copy Genes.</title>
        <authorList>
            <person name="Martinson E.O."/>
            <person name="Mrinalini"/>
            <person name="Kelkar Y.D."/>
            <person name="Chang C.H."/>
            <person name="Werren J.H."/>
        </authorList>
    </citation>
    <scope>NUCLEOTIDE SEQUENCE [LARGE SCALE GENOMIC DNA]</scope>
    <source>
        <strain evidence="8 9">Alberta</strain>
        <tissue evidence="8">Whole body</tissue>
    </source>
</reference>
<dbReference type="PANTHER" id="PTHR19920">
    <property type="entry name" value="WD40 PROTEIN CIAO1"/>
    <property type="match status" value="1"/>
</dbReference>
<dbReference type="InterPro" id="IPR036322">
    <property type="entry name" value="WD40_repeat_dom_sf"/>
</dbReference>
<organism evidence="8 9">
    <name type="scientific">Trichomalopsis sarcophagae</name>
    <dbReference type="NCBI Taxonomy" id="543379"/>
    <lineage>
        <taxon>Eukaryota</taxon>
        <taxon>Metazoa</taxon>
        <taxon>Ecdysozoa</taxon>
        <taxon>Arthropoda</taxon>
        <taxon>Hexapoda</taxon>
        <taxon>Insecta</taxon>
        <taxon>Pterygota</taxon>
        <taxon>Neoptera</taxon>
        <taxon>Endopterygota</taxon>
        <taxon>Hymenoptera</taxon>
        <taxon>Apocrita</taxon>
        <taxon>Proctotrupomorpha</taxon>
        <taxon>Chalcidoidea</taxon>
        <taxon>Pteromalidae</taxon>
        <taxon>Pteromalinae</taxon>
        <taxon>Trichomalopsis</taxon>
    </lineage>
</organism>
<comment type="function">
    <text evidence="5">Key component of the cytosolic iron-sulfur protein assembly (CIA) complex, a multiprotein complex that mediates the incorporation of iron-sulfur cluster into extramitochondrial Fe/S proteins. As a CIA complex component, interacts specifically with CIAO2A or CIAO2B and MMS19 to assist different branches of iron-sulfur protein assembly, depending of its interactors. The complex CIAO1:CIAO2B:MMS19 binds to and facilitates the assembly of most cytosolic-nuclear Fe/S proteins. CIAO1:CIAO2A specifically matures ACO1 and stabilizes IREB2. Seems to specifically modulate the transactivation activity of WT1. As part of the mitotic spindle-associated MMXD complex it may play a role in chromosome segregation.</text>
</comment>
<dbReference type="EMBL" id="NNAY01001506">
    <property type="protein sequence ID" value="OXU23758.1"/>
    <property type="molecule type" value="Genomic_DNA"/>
</dbReference>
<dbReference type="InterPro" id="IPR002678">
    <property type="entry name" value="DUF34/NIF3"/>
</dbReference>
<comment type="caution">
    <text evidence="8">The sequence shown here is derived from an EMBL/GenBank/DDBJ whole genome shotgun (WGS) entry which is preliminary data.</text>
</comment>
<feature type="repeat" description="WD" evidence="7">
    <location>
        <begin position="145"/>
        <end position="177"/>
    </location>
</feature>
<feature type="binding site" evidence="6">
    <location>
        <position position="458"/>
    </location>
    <ligand>
        <name>a divalent metal cation</name>
        <dbReference type="ChEBI" id="CHEBI:60240"/>
        <label>1</label>
    </ligand>
</feature>
<keyword evidence="4" id="KW-0677">Repeat</keyword>
<dbReference type="Proteomes" id="UP000215335">
    <property type="component" value="Unassembled WGS sequence"/>
</dbReference>
<dbReference type="Gene3D" id="3.40.1390.30">
    <property type="entry name" value="NIF3 (NGG1p interacting factor 3)-like"/>
    <property type="match status" value="1"/>
</dbReference>
<dbReference type="FunFam" id="3.40.1390.30:FF:000001">
    <property type="entry name" value="GTP cyclohydrolase 1 type 2"/>
    <property type="match status" value="1"/>
</dbReference>
<dbReference type="PROSITE" id="PS50294">
    <property type="entry name" value="WD_REPEATS_REGION"/>
    <property type="match status" value="5"/>
</dbReference>
<evidence type="ECO:0000256" key="2">
    <source>
        <dbReference type="ARBA" id="ARBA00019069"/>
    </source>
</evidence>
<dbReference type="PRINTS" id="PR00320">
    <property type="entry name" value="GPROTEINBRPT"/>
</dbReference>
<dbReference type="SMART" id="SM00320">
    <property type="entry name" value="WD40"/>
    <property type="match status" value="6"/>
</dbReference>
<feature type="non-terminal residue" evidence="8">
    <location>
        <position position="1"/>
    </location>
</feature>
<dbReference type="HAMAP" id="MF_03037">
    <property type="entry name" value="ciao1"/>
    <property type="match status" value="1"/>
</dbReference>
<dbReference type="FunFam" id="2.130.10.10:FF:000136">
    <property type="entry name" value="Probable cytosolic iron-sulfur protein assembly protein CIAO1"/>
    <property type="match status" value="1"/>
</dbReference>
<dbReference type="NCBIfam" id="TIGR00486">
    <property type="entry name" value="YbgI_SA1388"/>
    <property type="match status" value="1"/>
</dbReference>
<dbReference type="InterPro" id="IPR028608">
    <property type="entry name" value="CIAO1/Cia1"/>
</dbReference>
<evidence type="ECO:0000256" key="3">
    <source>
        <dbReference type="ARBA" id="ARBA00022574"/>
    </source>
</evidence>
<dbReference type="PROSITE" id="PS50082">
    <property type="entry name" value="WD_REPEATS_2"/>
    <property type="match status" value="5"/>
</dbReference>
<sequence>VNMGVLELQQSLVGHKGRVWNVCWHPSGESIASCGEDKTIRIWMHDKSKWIIKTILTEGHTRTIREVSWSPCGNYIASASFDATVAIWDQKSGQFECNTTLEGHENEVKSVSWSVSGQLLATCSRDKSVWVWEITDDEYECAAVINAHAQDVKKVRWHPEKDILASASYDDTVKIFKEDTASSDWICVSTLASHTSTVWSLSFNNTGDRLVTCSDDKTLKIWQQYEPGNEMGIPTPDDEPVWKCVCTLSGYHSRTVYDVDWCKRTGLIVTACGDDIIRVFREESDSDKHQPTFSLVCSMENAHTQDVNCSQWNPSVPGLIARVLEVARKSPPLIPHIAASLVKARTMNTGNKKGLSLNQVLKALHSFANPSLAASWDNVGLLIEPTEPKNISHILLTNDLTEDVMQEAVELQVDMIISYHPPIFAPLKSLTTRTWKERIAAKCLENRIALYSPHTAFDCIRGGVNDWLAAAFNHKESHPIEPSEDPQNGMGRFIVLQDKISIGEAVELVKKQTGLPHVRLARARGSNGSISKIGLCAGSGASVLKGLSADLYVTGEMLHHDILDSVHRGASVILTNHSDSERGFLKAVFAQKLTSLLQDNVVVSVSEQDEDPLKTV</sequence>